<feature type="chain" id="PRO_5031025132" evidence="1">
    <location>
        <begin position="21"/>
        <end position="165"/>
    </location>
</feature>
<protein>
    <submittedName>
        <fullName evidence="2">Uncharacterized protein</fullName>
    </submittedName>
</protein>
<evidence type="ECO:0000256" key="1">
    <source>
        <dbReference type="SAM" id="SignalP"/>
    </source>
</evidence>
<name>A0A7S2S7I0_9STRA</name>
<keyword evidence="1" id="KW-0732">Signal</keyword>
<sequence length="165" mass="17993">MLSDRAKILLLCSLFLLCMGTLFTTSSFYTGNGGVGSLNAPIEKLCEKPKKFAVECLAVGRTRSQSSTNENSSKCAVKLLQVTKCERAVVKAYQKINMSGCLNYIQAAAICKSEWCEEPGERSSKACKRECGPIKKELNKCVQQNIESSFENAGLNSDGNTISKE</sequence>
<proteinExistence type="predicted"/>
<feature type="signal peptide" evidence="1">
    <location>
        <begin position="1"/>
        <end position="20"/>
    </location>
</feature>
<dbReference type="AlphaFoldDB" id="A0A7S2S7I0"/>
<dbReference type="EMBL" id="HBHI01024762">
    <property type="protein sequence ID" value="CAD9691849.1"/>
    <property type="molecule type" value="Transcribed_RNA"/>
</dbReference>
<organism evidence="2">
    <name type="scientific">Eucampia antarctica</name>
    <dbReference type="NCBI Taxonomy" id="49252"/>
    <lineage>
        <taxon>Eukaryota</taxon>
        <taxon>Sar</taxon>
        <taxon>Stramenopiles</taxon>
        <taxon>Ochrophyta</taxon>
        <taxon>Bacillariophyta</taxon>
        <taxon>Mediophyceae</taxon>
        <taxon>Biddulphiophycidae</taxon>
        <taxon>Hemiaulales</taxon>
        <taxon>Hemiaulaceae</taxon>
        <taxon>Eucampia</taxon>
    </lineage>
</organism>
<evidence type="ECO:0000313" key="2">
    <source>
        <dbReference type="EMBL" id="CAD9691849.1"/>
    </source>
</evidence>
<gene>
    <name evidence="2" type="ORF">EANT1437_LOCUS12723</name>
</gene>
<accession>A0A7S2S7I0</accession>
<reference evidence="2" key="1">
    <citation type="submission" date="2021-01" db="EMBL/GenBank/DDBJ databases">
        <authorList>
            <person name="Corre E."/>
            <person name="Pelletier E."/>
            <person name="Niang G."/>
            <person name="Scheremetjew M."/>
            <person name="Finn R."/>
            <person name="Kale V."/>
            <person name="Holt S."/>
            <person name="Cochrane G."/>
            <person name="Meng A."/>
            <person name="Brown T."/>
            <person name="Cohen L."/>
        </authorList>
    </citation>
    <scope>NUCLEOTIDE SEQUENCE</scope>
    <source>
        <strain evidence="2">CCMP1452</strain>
    </source>
</reference>